<reference evidence="2" key="1">
    <citation type="journal article" date="2012" name="MBio">
        <title>Comparative genome analysis of Trichophyton rubrum and related dermatophytes reveals candidate genes involved in infection.</title>
        <authorList>
            <person name="Martinez D.A."/>
            <person name="Oliver B.G."/>
            <person name="Graeser Y."/>
            <person name="Goldberg J.M."/>
            <person name="Li W."/>
            <person name="Martinez-Rossi N.M."/>
            <person name="Monod M."/>
            <person name="Shelest E."/>
            <person name="Barton R.C."/>
            <person name="Birch E."/>
            <person name="Brakhage A.A."/>
            <person name="Chen Z."/>
            <person name="Gurr S.J."/>
            <person name="Heiman D."/>
            <person name="Heitman J."/>
            <person name="Kosti I."/>
            <person name="Rossi A."/>
            <person name="Saif S."/>
            <person name="Samalova M."/>
            <person name="Saunders C.W."/>
            <person name="Shea T."/>
            <person name="Summerbell R.C."/>
            <person name="Xu J."/>
            <person name="Young S."/>
            <person name="Zeng Q."/>
            <person name="Birren B.W."/>
            <person name="Cuomo C.A."/>
            <person name="White T.C."/>
        </authorList>
    </citation>
    <scope>NUCLEOTIDE SEQUENCE [LARGE SCALE GENOMIC DNA]</scope>
    <source>
        <strain evidence="2">ATCC MYA-4605 / CBS 113480</strain>
    </source>
</reference>
<dbReference type="OrthoDB" id="5273928at2759"/>
<protein>
    <submittedName>
        <fullName evidence="1">CBS domain-containing protein</fullName>
    </submittedName>
</protein>
<dbReference type="OMA" id="FAWVHES"/>
<dbReference type="eggNOG" id="ENOG502SDT6">
    <property type="taxonomic scope" value="Eukaryota"/>
</dbReference>
<evidence type="ECO:0000313" key="2">
    <source>
        <dbReference type="Proteomes" id="UP000002035"/>
    </source>
</evidence>
<name>C5FV60_ARTOC</name>
<dbReference type="VEuPathDB" id="FungiDB:MCYG_06613"/>
<sequence length="391" mass="45103">MQYDKESGQVYSEEVIRVAPSARKLRGFAWVHESPFLPRGWEAHSPVGAHSLKHMAMRAVLADQRSLTSMHFKGVPWSIAEYLWGCIRRSKRTSLYLWKIFAETYPTKFNQIAPRYLLKLSSQQMPVSNYLKLLSSKTLSWLAIVSISTEFFEPHEFLEIANVPNIFGLEIRSWPILTDNGYTSPATISDRIVRGWSEMALAGRAFGQLRILVLRLQSAMTEHMFTYLEAFPLLRVFIMQACPRLYSKEARELAEQHGWESTTVNYPDSSLYRIIMNMESDLRASSEGSSFMLHTSPVVEFSLLRRNLMSLDSEDQILFRKKLRRRGSHLVPQKDVTGNQQIVRAGEPAKPKKKEKKPVVKENRKKEVEDLLAEFNFLVVCVFVFVYSGKR</sequence>
<accession>C5FV60</accession>
<dbReference type="AlphaFoldDB" id="C5FV60"/>
<dbReference type="GeneID" id="9222425"/>
<dbReference type="Proteomes" id="UP000002035">
    <property type="component" value="Unassembled WGS sequence"/>
</dbReference>
<evidence type="ECO:0000313" key="1">
    <source>
        <dbReference type="EMBL" id="EEQ33794.1"/>
    </source>
</evidence>
<dbReference type="RefSeq" id="XP_002844649.1">
    <property type="nucleotide sequence ID" value="XM_002844603.1"/>
</dbReference>
<organism evidence="1 2">
    <name type="scientific">Arthroderma otae (strain ATCC MYA-4605 / CBS 113480)</name>
    <name type="common">Microsporum canis</name>
    <dbReference type="NCBI Taxonomy" id="554155"/>
    <lineage>
        <taxon>Eukaryota</taxon>
        <taxon>Fungi</taxon>
        <taxon>Dikarya</taxon>
        <taxon>Ascomycota</taxon>
        <taxon>Pezizomycotina</taxon>
        <taxon>Eurotiomycetes</taxon>
        <taxon>Eurotiomycetidae</taxon>
        <taxon>Onygenales</taxon>
        <taxon>Arthrodermataceae</taxon>
        <taxon>Microsporum</taxon>
    </lineage>
</organism>
<dbReference type="EMBL" id="DS995706">
    <property type="protein sequence ID" value="EEQ33794.1"/>
    <property type="molecule type" value="Genomic_DNA"/>
</dbReference>
<keyword evidence="2" id="KW-1185">Reference proteome</keyword>
<proteinExistence type="predicted"/>
<dbReference type="HOGENOM" id="CLU_051524_0_0_1"/>
<gene>
    <name evidence="1" type="ORF">MCYG_06613</name>
</gene>